<dbReference type="Gene3D" id="3.40.50.1820">
    <property type="entry name" value="alpha/beta hydrolase"/>
    <property type="match status" value="1"/>
</dbReference>
<dbReference type="InterPro" id="IPR029058">
    <property type="entry name" value="AB_hydrolase_fold"/>
</dbReference>
<feature type="non-terminal residue" evidence="2">
    <location>
        <position position="103"/>
    </location>
</feature>
<dbReference type="GO" id="GO:0008236">
    <property type="term" value="F:serine-type peptidase activity"/>
    <property type="evidence" value="ECO:0007669"/>
    <property type="project" value="InterPro"/>
</dbReference>
<keyword evidence="3" id="KW-1185">Reference proteome</keyword>
<feature type="non-terminal residue" evidence="2">
    <location>
        <position position="1"/>
    </location>
</feature>
<dbReference type="SUPFAM" id="SSF53474">
    <property type="entry name" value="alpha/beta-Hydrolases"/>
    <property type="match status" value="1"/>
</dbReference>
<comment type="caution">
    <text evidence="2">The sequence shown here is derived from an EMBL/GenBank/DDBJ whole genome shotgun (WGS) entry which is preliminary data.</text>
</comment>
<protein>
    <submittedName>
        <fullName evidence="2">Prolyl oligopeptidase family serine peptidase</fullName>
    </submittedName>
</protein>
<dbReference type="GO" id="GO:0006508">
    <property type="term" value="P:proteolysis"/>
    <property type="evidence" value="ECO:0007669"/>
    <property type="project" value="InterPro"/>
</dbReference>
<dbReference type="GO" id="GO:0008239">
    <property type="term" value="F:dipeptidyl-peptidase activity"/>
    <property type="evidence" value="ECO:0007669"/>
    <property type="project" value="TreeGrafter"/>
</dbReference>
<accession>A0A941DS77</accession>
<dbReference type="Pfam" id="PF00326">
    <property type="entry name" value="Peptidase_S9"/>
    <property type="match status" value="1"/>
</dbReference>
<name>A0A941DS77_9BURK</name>
<dbReference type="AlphaFoldDB" id="A0A941DS77"/>
<dbReference type="Proteomes" id="UP000680067">
    <property type="component" value="Unassembled WGS sequence"/>
</dbReference>
<evidence type="ECO:0000259" key="1">
    <source>
        <dbReference type="Pfam" id="PF00326"/>
    </source>
</evidence>
<dbReference type="RefSeq" id="WP_212689802.1">
    <property type="nucleotide sequence ID" value="NZ_JAGSPN010000491.1"/>
</dbReference>
<feature type="domain" description="Peptidase S9 prolyl oligopeptidase catalytic" evidence="1">
    <location>
        <begin position="2"/>
        <end position="96"/>
    </location>
</feature>
<dbReference type="PANTHER" id="PTHR11731">
    <property type="entry name" value="PROTEASE FAMILY S9B,C DIPEPTIDYL-PEPTIDASE IV-RELATED"/>
    <property type="match status" value="1"/>
</dbReference>
<sequence length="103" mass="11386">KHGYVTVAVDPRGHSNYGRKFSDANWEQAGKPQTEDLEDLAKYMQQNLGVNGQRIGLTGWSFGGFQTQYTLYTSPDTFAAGIAGAGPTEWENYNSWYSGRTIG</sequence>
<proteinExistence type="predicted"/>
<dbReference type="InterPro" id="IPR050278">
    <property type="entry name" value="Serine_Prot_S9B/DPPIV"/>
</dbReference>
<dbReference type="EMBL" id="JAGSPN010000491">
    <property type="protein sequence ID" value="MBR7784687.1"/>
    <property type="molecule type" value="Genomic_DNA"/>
</dbReference>
<evidence type="ECO:0000313" key="2">
    <source>
        <dbReference type="EMBL" id="MBR7784687.1"/>
    </source>
</evidence>
<evidence type="ECO:0000313" key="3">
    <source>
        <dbReference type="Proteomes" id="UP000680067"/>
    </source>
</evidence>
<reference evidence="2" key="1">
    <citation type="submission" date="2021-04" db="EMBL/GenBank/DDBJ databases">
        <title>novel species isolated from subtropical streams in China.</title>
        <authorList>
            <person name="Lu H."/>
        </authorList>
    </citation>
    <scope>NUCLEOTIDE SEQUENCE</scope>
    <source>
        <strain evidence="2">LFS511W</strain>
    </source>
</reference>
<organism evidence="2 3">
    <name type="scientific">Undibacterium luofuense</name>
    <dbReference type="NCBI Taxonomy" id="2828733"/>
    <lineage>
        <taxon>Bacteria</taxon>
        <taxon>Pseudomonadati</taxon>
        <taxon>Pseudomonadota</taxon>
        <taxon>Betaproteobacteria</taxon>
        <taxon>Burkholderiales</taxon>
        <taxon>Oxalobacteraceae</taxon>
        <taxon>Undibacterium</taxon>
    </lineage>
</organism>
<dbReference type="PANTHER" id="PTHR11731:SF193">
    <property type="entry name" value="DIPEPTIDYL PEPTIDASE 9"/>
    <property type="match status" value="1"/>
</dbReference>
<dbReference type="InterPro" id="IPR001375">
    <property type="entry name" value="Peptidase_S9_cat"/>
</dbReference>
<gene>
    <name evidence="2" type="ORF">KDM89_21370</name>
</gene>